<dbReference type="GO" id="GO:0005524">
    <property type="term" value="F:ATP binding"/>
    <property type="evidence" value="ECO:0007669"/>
    <property type="project" value="UniProtKB-KW"/>
</dbReference>
<evidence type="ECO:0000256" key="2">
    <source>
        <dbReference type="ARBA" id="ARBA00022741"/>
    </source>
</evidence>
<proteinExistence type="predicted"/>
<dbReference type="InterPro" id="IPR003439">
    <property type="entry name" value="ABC_transporter-like_ATP-bd"/>
</dbReference>
<dbReference type="InterPro" id="IPR051309">
    <property type="entry name" value="ABCF_ATPase"/>
</dbReference>
<reference evidence="6 7" key="1">
    <citation type="submission" date="2014-04" db="EMBL/GenBank/DDBJ databases">
        <authorList>
            <person name="Hornung B.V."/>
        </authorList>
    </citation>
    <scope>NUCLEOTIDE SEQUENCE [LARGE SCALE GENOMIC DNA]</scope>
    <source>
        <strain evidence="6 7">CRIB</strain>
    </source>
</reference>
<dbReference type="Gene3D" id="3.40.50.300">
    <property type="entry name" value="P-loop containing nucleotide triphosphate hydrolases"/>
    <property type="match status" value="2"/>
</dbReference>
<dbReference type="SUPFAM" id="SSF52540">
    <property type="entry name" value="P-loop containing nucleoside triphosphate hydrolases"/>
    <property type="match status" value="2"/>
</dbReference>
<dbReference type="FunFam" id="3.40.50.300:FF:000011">
    <property type="entry name" value="Putative ABC transporter ATP-binding component"/>
    <property type="match status" value="1"/>
</dbReference>
<dbReference type="PROSITE" id="PS50893">
    <property type="entry name" value="ABC_TRANSPORTER_2"/>
    <property type="match status" value="2"/>
</dbReference>
<accession>A0A1V1I1U4</accession>
<gene>
    <name evidence="6" type="ORF">CRIB_1594</name>
</gene>
<keyword evidence="2" id="KW-0547">Nucleotide-binding</keyword>
<dbReference type="EMBL" id="LN555523">
    <property type="protein sequence ID" value="CED94201.1"/>
    <property type="molecule type" value="Genomic_DNA"/>
</dbReference>
<dbReference type="GO" id="GO:0016887">
    <property type="term" value="F:ATP hydrolysis activity"/>
    <property type="evidence" value="ECO:0007669"/>
    <property type="project" value="InterPro"/>
</dbReference>
<dbReference type="RefSeq" id="WP_180701742.1">
    <property type="nucleotide sequence ID" value="NZ_CAJUCR010000009.1"/>
</dbReference>
<protein>
    <submittedName>
        <fullName evidence="6">ATP-binding cassette sub-F member 2</fullName>
    </submittedName>
</protein>
<feature type="coiled-coil region" evidence="4">
    <location>
        <begin position="242"/>
        <end position="276"/>
    </location>
</feature>
<evidence type="ECO:0000256" key="4">
    <source>
        <dbReference type="SAM" id="Coils"/>
    </source>
</evidence>
<dbReference type="FunFam" id="3.40.50.300:FF:000070">
    <property type="entry name" value="Putative ABC transporter ATP-binding component"/>
    <property type="match status" value="1"/>
</dbReference>
<keyword evidence="7" id="KW-1185">Reference proteome</keyword>
<evidence type="ECO:0000259" key="5">
    <source>
        <dbReference type="PROSITE" id="PS50893"/>
    </source>
</evidence>
<evidence type="ECO:0000313" key="6">
    <source>
        <dbReference type="EMBL" id="CED94201.1"/>
    </source>
</evidence>
<dbReference type="PANTHER" id="PTHR42855">
    <property type="entry name" value="ABC TRANSPORTER ATP-BINDING SUBUNIT"/>
    <property type="match status" value="1"/>
</dbReference>
<dbReference type="CDD" id="cd03221">
    <property type="entry name" value="ABCF_EF-3"/>
    <property type="match status" value="2"/>
</dbReference>
<dbReference type="Proteomes" id="UP000245622">
    <property type="component" value="Chromosome 1"/>
</dbReference>
<dbReference type="PANTHER" id="PTHR42855:SF2">
    <property type="entry name" value="DRUG RESISTANCE ABC TRANSPORTER,ATP-BINDING PROTEIN"/>
    <property type="match status" value="1"/>
</dbReference>
<dbReference type="AlphaFoldDB" id="A0A1V1I1U4"/>
<evidence type="ECO:0000256" key="1">
    <source>
        <dbReference type="ARBA" id="ARBA00022737"/>
    </source>
</evidence>
<organism evidence="6 7">
    <name type="scientific">Romboutsia ilealis</name>
    <dbReference type="NCBI Taxonomy" id="1115758"/>
    <lineage>
        <taxon>Bacteria</taxon>
        <taxon>Bacillati</taxon>
        <taxon>Bacillota</taxon>
        <taxon>Clostridia</taxon>
        <taxon>Peptostreptococcales</taxon>
        <taxon>Peptostreptococcaceae</taxon>
        <taxon>Romboutsia</taxon>
    </lineage>
</organism>
<dbReference type="InterPro" id="IPR003593">
    <property type="entry name" value="AAA+_ATPase"/>
</dbReference>
<dbReference type="InterPro" id="IPR032781">
    <property type="entry name" value="ABC_tran_Xtn"/>
</dbReference>
<dbReference type="Pfam" id="PF12848">
    <property type="entry name" value="ABC_tran_Xtn"/>
    <property type="match status" value="1"/>
</dbReference>
<dbReference type="InterPro" id="IPR027417">
    <property type="entry name" value="P-loop_NTPase"/>
</dbReference>
<dbReference type="SMART" id="SM00382">
    <property type="entry name" value="AAA"/>
    <property type="match status" value="1"/>
</dbReference>
<keyword evidence="3 6" id="KW-0067">ATP-binding</keyword>
<dbReference type="KEGG" id="ril:CRIB_1594"/>
<name>A0A1V1I1U4_9FIRM</name>
<evidence type="ECO:0000313" key="7">
    <source>
        <dbReference type="Proteomes" id="UP000245622"/>
    </source>
</evidence>
<keyword evidence="4" id="KW-0175">Coiled coil</keyword>
<dbReference type="Pfam" id="PF00005">
    <property type="entry name" value="ABC_tran"/>
    <property type="match status" value="2"/>
</dbReference>
<dbReference type="GeneID" id="82205628"/>
<evidence type="ECO:0000256" key="3">
    <source>
        <dbReference type="ARBA" id="ARBA00022840"/>
    </source>
</evidence>
<sequence length="542" mass="61632">MLQVTNVGLRFGDKELFKDVNLKFTKGNCYGIIGANGAGKSTFLKILAGDIEANTGSVSITEKERMSVLRQDHFKYEEDTVLNVVIMGHERLYQIMQEKDALYMKPDFSEEDGIKAAELEGEFAELDGWDAETNAERLLMGLGITKDLHYKQMKELTGGEKVKVLLAQALFGKPEILIMDEPTNHLDFQSINWLNNFIMDLEDSIVIVVSHDRHFLNQICTNIVDVDFGKIQMYVGNYDFWYESSQLALQLAKDQNKKAEEKIAQLKEFIARFSSNASKAKQATSRKKQLEKIQVEEIQPSRRRYPYVGFTPEREIGNEVLEVEGLTKTVDGVKVLDNVSFRLDREDKVAFMGDEIAITTLFNILMGEDTADSGTFKWGVTTSQSYLPKNHNQYFDGVEYSLVDWLRQYSEEKSESFIRGFLGRMLFSGEEALKQAQVLSGGEKVRCMLSKLMLSNANVLVLDDPTNHLDLESITSVNKGLEKFPGVLLFNSHDQEMIQTLANRIIEITPGGIMDRKTTLEEYLENKDIQAQLKKMYELQNA</sequence>
<feature type="domain" description="ABC transporter" evidence="5">
    <location>
        <begin position="321"/>
        <end position="535"/>
    </location>
</feature>
<feature type="domain" description="ABC transporter" evidence="5">
    <location>
        <begin position="2"/>
        <end position="253"/>
    </location>
</feature>
<keyword evidence="1" id="KW-0677">Repeat</keyword>